<keyword evidence="9" id="KW-1185">Reference proteome</keyword>
<feature type="compositionally biased region" description="Low complexity" evidence="7">
    <location>
        <begin position="71"/>
        <end position="86"/>
    </location>
</feature>
<comment type="caution">
    <text evidence="8">The sequence shown here is derived from an EMBL/GenBank/DDBJ whole genome shotgun (WGS) entry which is preliminary data.</text>
</comment>
<keyword evidence="6" id="KW-0175">Coiled coil</keyword>
<evidence type="ECO:0000256" key="3">
    <source>
        <dbReference type="ARBA" id="ARBA00022989"/>
    </source>
</evidence>
<reference evidence="8" key="1">
    <citation type="submission" date="2021-10" db="EMBL/GenBank/DDBJ databases">
        <title>Tropical sea cucumber genome reveals ecological adaptation and Cuvierian tubules defense mechanism.</title>
        <authorList>
            <person name="Chen T."/>
        </authorList>
    </citation>
    <scope>NUCLEOTIDE SEQUENCE</scope>
    <source>
        <strain evidence="8">Nanhai2018</strain>
        <tissue evidence="8">Muscle</tissue>
    </source>
</reference>
<dbReference type="GO" id="GO:0055038">
    <property type="term" value="C:recycling endosome membrane"/>
    <property type="evidence" value="ECO:0007669"/>
    <property type="project" value="TreeGrafter"/>
</dbReference>
<dbReference type="GO" id="GO:0015031">
    <property type="term" value="P:protein transport"/>
    <property type="evidence" value="ECO:0007669"/>
    <property type="project" value="InterPro"/>
</dbReference>
<dbReference type="GO" id="GO:0032588">
    <property type="term" value="C:trans-Golgi network membrane"/>
    <property type="evidence" value="ECO:0007669"/>
    <property type="project" value="TreeGrafter"/>
</dbReference>
<comment type="similarity">
    <text evidence="5">Belongs to the SCAMP family.</text>
</comment>
<proteinExistence type="inferred from homology"/>
<comment type="caution">
    <text evidence="5">Lacks conserved residue(s) required for the propagation of feature annotation.</text>
</comment>
<name>A0A9Q1BMC5_HOLLE</name>
<feature type="transmembrane region" description="Helical" evidence="5">
    <location>
        <begin position="317"/>
        <end position="337"/>
    </location>
</feature>
<dbReference type="EMBL" id="JAIZAY010000014">
    <property type="protein sequence ID" value="KAJ8029199.1"/>
    <property type="molecule type" value="Genomic_DNA"/>
</dbReference>
<keyword evidence="2 5" id="KW-0812">Transmembrane</keyword>
<feature type="compositionally biased region" description="Polar residues" evidence="7">
    <location>
        <begin position="58"/>
        <end position="70"/>
    </location>
</feature>
<comment type="subcellular location">
    <subcellularLocation>
        <location evidence="1 5">Membrane</location>
        <topology evidence="1 5">Multi-pass membrane protein</topology>
    </subcellularLocation>
</comment>
<dbReference type="PANTHER" id="PTHR10687:SF2">
    <property type="entry name" value="SECRETORY CARRIER-ASSOCIATED MEMBRANE PROTEIN"/>
    <property type="match status" value="1"/>
</dbReference>
<evidence type="ECO:0000256" key="1">
    <source>
        <dbReference type="ARBA" id="ARBA00004141"/>
    </source>
</evidence>
<evidence type="ECO:0000256" key="5">
    <source>
        <dbReference type="RuleBase" id="RU363122"/>
    </source>
</evidence>
<evidence type="ECO:0000256" key="2">
    <source>
        <dbReference type="ARBA" id="ARBA00022692"/>
    </source>
</evidence>
<feature type="compositionally biased region" description="Polar residues" evidence="7">
    <location>
        <begin position="13"/>
        <end position="32"/>
    </location>
</feature>
<keyword evidence="5" id="KW-0813">Transport</keyword>
<feature type="transmembrane region" description="Helical" evidence="5">
    <location>
        <begin position="157"/>
        <end position="180"/>
    </location>
</feature>
<evidence type="ECO:0000256" key="6">
    <source>
        <dbReference type="SAM" id="Coils"/>
    </source>
</evidence>
<feature type="coiled-coil region" evidence="6">
    <location>
        <begin position="88"/>
        <end position="118"/>
    </location>
</feature>
<evidence type="ECO:0000313" key="8">
    <source>
        <dbReference type="EMBL" id="KAJ8029199.1"/>
    </source>
</evidence>
<sequence length="338" mass="37544">MADFDSNPFADPTNVSPFQDPSVQQATANSSRGLEEFNPFEDSNKPTHTSVPAPVPAQHTQPAVVNTSKDTPPAYTPSAAQPAQAPGQDDLLKRQAELEQKAAELQRREQQLRSAQYNIRENNFPPLPKWFPVGPCFYQDFAVDIPVSFQRIVKMGFYLWIAYSVLLLVNFLIASAYFFASAHVDKIQAGPTFGLSILYLVLMPAASYLCWFRPVYKAFRSDSSFNFFLFFFIFFFQCIVTVVLALGFVNLGACGFIGGLEVISVGGDVENKFIVVVGVLMVFVGVMFGTLGVLDALYLVKVCPGFNRSPPSPLSECFFSSFFFFSFFCTYIIMATFG</sequence>
<evidence type="ECO:0000256" key="4">
    <source>
        <dbReference type="ARBA" id="ARBA00023136"/>
    </source>
</evidence>
<feature type="transmembrane region" description="Helical" evidence="5">
    <location>
        <begin position="273"/>
        <end position="297"/>
    </location>
</feature>
<dbReference type="PANTHER" id="PTHR10687">
    <property type="entry name" value="SECRETORY CARRIER-ASSOCIATED MEMBRANE PROTEIN SCAMP"/>
    <property type="match status" value="1"/>
</dbReference>
<feature type="region of interest" description="Disordered" evidence="7">
    <location>
        <begin position="1"/>
        <end position="88"/>
    </location>
</feature>
<dbReference type="Proteomes" id="UP001152320">
    <property type="component" value="Chromosome 14"/>
</dbReference>
<feature type="transmembrane region" description="Helical" evidence="5">
    <location>
        <begin position="192"/>
        <end position="212"/>
    </location>
</feature>
<evidence type="ECO:0000256" key="7">
    <source>
        <dbReference type="SAM" id="MobiDB-lite"/>
    </source>
</evidence>
<organism evidence="8 9">
    <name type="scientific">Holothuria leucospilota</name>
    <name type="common">Black long sea cucumber</name>
    <name type="synonym">Mertensiothuria leucospilota</name>
    <dbReference type="NCBI Taxonomy" id="206669"/>
    <lineage>
        <taxon>Eukaryota</taxon>
        <taxon>Metazoa</taxon>
        <taxon>Echinodermata</taxon>
        <taxon>Eleutherozoa</taxon>
        <taxon>Echinozoa</taxon>
        <taxon>Holothuroidea</taxon>
        <taxon>Aspidochirotacea</taxon>
        <taxon>Aspidochirotida</taxon>
        <taxon>Holothuriidae</taxon>
        <taxon>Holothuria</taxon>
    </lineage>
</organism>
<evidence type="ECO:0000313" key="9">
    <source>
        <dbReference type="Proteomes" id="UP001152320"/>
    </source>
</evidence>
<feature type="transmembrane region" description="Helical" evidence="5">
    <location>
        <begin position="224"/>
        <end position="253"/>
    </location>
</feature>
<dbReference type="Pfam" id="PF04144">
    <property type="entry name" value="SCAMP"/>
    <property type="match status" value="1"/>
</dbReference>
<gene>
    <name evidence="8" type="ORF">HOLleu_28537</name>
</gene>
<dbReference type="InterPro" id="IPR007273">
    <property type="entry name" value="SCAMP"/>
</dbReference>
<dbReference type="OrthoDB" id="242866at2759"/>
<keyword evidence="4 5" id="KW-0472">Membrane</keyword>
<dbReference type="AlphaFoldDB" id="A0A9Q1BMC5"/>
<accession>A0A9Q1BMC5</accession>
<protein>
    <recommendedName>
        <fullName evidence="5">Secretory carrier-associated membrane protein</fullName>
        <shortName evidence="5">Secretory carrier membrane protein</shortName>
    </recommendedName>
</protein>
<keyword evidence="3 5" id="KW-1133">Transmembrane helix</keyword>